<dbReference type="EMBL" id="JAQQAF010000006">
    <property type="protein sequence ID" value="KAJ8476480.1"/>
    <property type="molecule type" value="Genomic_DNA"/>
</dbReference>
<name>A0AAV8PA00_ENSVE</name>
<protein>
    <submittedName>
        <fullName evidence="1">Uncharacterized protein</fullName>
    </submittedName>
</protein>
<dbReference type="Proteomes" id="UP001222027">
    <property type="component" value="Unassembled WGS sequence"/>
</dbReference>
<comment type="caution">
    <text evidence="1">The sequence shown here is derived from an EMBL/GenBank/DDBJ whole genome shotgun (WGS) entry which is preliminary data.</text>
</comment>
<evidence type="ECO:0000313" key="1">
    <source>
        <dbReference type="EMBL" id="KAJ8476480.1"/>
    </source>
</evidence>
<gene>
    <name evidence="1" type="ORF">OPV22_020207</name>
</gene>
<proteinExistence type="predicted"/>
<sequence length="69" mass="7375">MLPASSYIAARNVLLCCYPHPSTSNFNAEELEVSYLLGELLQMPESVAQGGQLASAQQSPDIPVPLVKS</sequence>
<reference evidence="1 2" key="1">
    <citation type="submission" date="2022-12" db="EMBL/GenBank/DDBJ databases">
        <title>Chromosome-scale assembly of the Ensete ventricosum genome.</title>
        <authorList>
            <person name="Dussert Y."/>
            <person name="Stocks J."/>
            <person name="Wendawek A."/>
            <person name="Woldeyes F."/>
            <person name="Nichols R.A."/>
            <person name="Borrell J.S."/>
        </authorList>
    </citation>
    <scope>NUCLEOTIDE SEQUENCE [LARGE SCALE GENOMIC DNA]</scope>
    <source>
        <strain evidence="2">cv. Maze</strain>
        <tissue evidence="1">Seeds</tissue>
    </source>
</reference>
<accession>A0AAV8PA00</accession>
<organism evidence="1 2">
    <name type="scientific">Ensete ventricosum</name>
    <name type="common">Abyssinian banana</name>
    <name type="synonym">Musa ensete</name>
    <dbReference type="NCBI Taxonomy" id="4639"/>
    <lineage>
        <taxon>Eukaryota</taxon>
        <taxon>Viridiplantae</taxon>
        <taxon>Streptophyta</taxon>
        <taxon>Embryophyta</taxon>
        <taxon>Tracheophyta</taxon>
        <taxon>Spermatophyta</taxon>
        <taxon>Magnoliopsida</taxon>
        <taxon>Liliopsida</taxon>
        <taxon>Zingiberales</taxon>
        <taxon>Musaceae</taxon>
        <taxon>Ensete</taxon>
    </lineage>
</organism>
<keyword evidence="2" id="KW-1185">Reference proteome</keyword>
<dbReference type="AlphaFoldDB" id="A0AAV8PA00"/>
<evidence type="ECO:0000313" key="2">
    <source>
        <dbReference type="Proteomes" id="UP001222027"/>
    </source>
</evidence>